<reference evidence="2" key="1">
    <citation type="submission" date="2021-01" db="EMBL/GenBank/DDBJ databases">
        <authorList>
            <person name="Corre E."/>
            <person name="Pelletier E."/>
            <person name="Niang G."/>
            <person name="Scheremetjew M."/>
            <person name="Finn R."/>
            <person name="Kale V."/>
            <person name="Holt S."/>
            <person name="Cochrane G."/>
            <person name="Meng A."/>
            <person name="Brown T."/>
            <person name="Cohen L."/>
        </authorList>
    </citation>
    <scope>NUCLEOTIDE SEQUENCE</scope>
    <source>
        <strain evidence="2">OF101</strain>
    </source>
</reference>
<organism evidence="2">
    <name type="scientific">Alexandrium catenella</name>
    <name type="common">Red tide dinoflagellate</name>
    <name type="synonym">Gonyaulax catenella</name>
    <dbReference type="NCBI Taxonomy" id="2925"/>
    <lineage>
        <taxon>Eukaryota</taxon>
        <taxon>Sar</taxon>
        <taxon>Alveolata</taxon>
        <taxon>Dinophyceae</taxon>
        <taxon>Gonyaulacales</taxon>
        <taxon>Pyrocystaceae</taxon>
        <taxon>Alexandrium</taxon>
    </lineage>
</organism>
<protein>
    <submittedName>
        <fullName evidence="2">Uncharacterized protein</fullName>
    </submittedName>
</protein>
<gene>
    <name evidence="2" type="ORF">ACAT0790_LOCUS4248</name>
</gene>
<dbReference type="EMBL" id="HBGE01006985">
    <property type="protein sequence ID" value="CAD9094203.1"/>
    <property type="molecule type" value="Transcribed_RNA"/>
</dbReference>
<evidence type="ECO:0000256" key="1">
    <source>
        <dbReference type="SAM" id="MobiDB-lite"/>
    </source>
</evidence>
<proteinExistence type="predicted"/>
<name>A0A7S1L4V3_ALECA</name>
<evidence type="ECO:0000313" key="2">
    <source>
        <dbReference type="EMBL" id="CAD9094203.1"/>
    </source>
</evidence>
<accession>A0A7S1L4V3</accession>
<dbReference type="AlphaFoldDB" id="A0A7S1L4V3"/>
<sequence>MGVQATQEARLAAIRLLDGSAKRRLLVELVQQLSGRLRGEKAEALEARRSENRAMRTMVDHLQGANVSLQQQLVWATRNWQYTAAVDGDGSTFAPVVGSTATVSTADPSEGAGEVAFADGDQ</sequence>
<feature type="region of interest" description="Disordered" evidence="1">
    <location>
        <begin position="102"/>
        <end position="122"/>
    </location>
</feature>